<sequence>MVVRVNRMAGRTFFFCVWFLVVMLVISACSNSNTIQEDPANTNGNGGNQVEEEEVYAENGLPKHTEVTLKVGFFRAGMGQEWFDYAMDTFKEKFPNVSFDVISSPNISDIIGTKISSQDDEDMFDLFNGNPPGVQLESLV</sequence>
<reference evidence="2" key="1">
    <citation type="journal article" date="2019" name="Int. J. Syst. Evol. Microbiol.">
        <title>The Global Catalogue of Microorganisms (GCM) 10K type strain sequencing project: providing services to taxonomists for standard genome sequencing and annotation.</title>
        <authorList>
            <consortium name="The Broad Institute Genomics Platform"/>
            <consortium name="The Broad Institute Genome Sequencing Center for Infectious Disease"/>
            <person name="Wu L."/>
            <person name="Ma J."/>
        </authorList>
    </citation>
    <scope>NUCLEOTIDE SEQUENCE [LARGE SCALE GENOMIC DNA]</scope>
    <source>
        <strain evidence="2">CCM 8749</strain>
    </source>
</reference>
<dbReference type="RefSeq" id="WP_379893308.1">
    <property type="nucleotide sequence ID" value="NZ_CBCSCT010000004.1"/>
</dbReference>
<evidence type="ECO:0008006" key="3">
    <source>
        <dbReference type="Google" id="ProtNLM"/>
    </source>
</evidence>
<dbReference type="EMBL" id="JBHSQV010000035">
    <property type="protein sequence ID" value="MFC5986001.1"/>
    <property type="molecule type" value="Genomic_DNA"/>
</dbReference>
<organism evidence="1 2">
    <name type="scientific">Marinicrinis lubricantis</name>
    <dbReference type="NCBI Taxonomy" id="2086470"/>
    <lineage>
        <taxon>Bacteria</taxon>
        <taxon>Bacillati</taxon>
        <taxon>Bacillota</taxon>
        <taxon>Bacilli</taxon>
        <taxon>Bacillales</taxon>
        <taxon>Paenibacillaceae</taxon>
    </lineage>
</organism>
<proteinExistence type="predicted"/>
<evidence type="ECO:0000313" key="2">
    <source>
        <dbReference type="Proteomes" id="UP001596250"/>
    </source>
</evidence>
<dbReference type="PROSITE" id="PS51257">
    <property type="entry name" value="PROKAR_LIPOPROTEIN"/>
    <property type="match status" value="1"/>
</dbReference>
<gene>
    <name evidence="1" type="ORF">ACFPXP_06100</name>
</gene>
<evidence type="ECO:0000313" key="1">
    <source>
        <dbReference type="EMBL" id="MFC5986001.1"/>
    </source>
</evidence>
<comment type="caution">
    <text evidence="1">The sequence shown here is derived from an EMBL/GenBank/DDBJ whole genome shotgun (WGS) entry which is preliminary data.</text>
</comment>
<keyword evidence="2" id="KW-1185">Reference proteome</keyword>
<accession>A0ABW1ILR1</accession>
<protein>
    <recommendedName>
        <fullName evidence="3">Extracellular solute-binding protein</fullName>
    </recommendedName>
</protein>
<name>A0ABW1ILR1_9BACL</name>
<dbReference type="Proteomes" id="UP001596250">
    <property type="component" value="Unassembled WGS sequence"/>
</dbReference>